<dbReference type="RefSeq" id="WP_224478145.1">
    <property type="nucleotide sequence ID" value="NZ_JAIUJS010000003.1"/>
</dbReference>
<feature type="transmembrane region" description="Helical" evidence="1">
    <location>
        <begin position="42"/>
        <end position="60"/>
    </location>
</feature>
<evidence type="ECO:0000256" key="1">
    <source>
        <dbReference type="SAM" id="Phobius"/>
    </source>
</evidence>
<keyword evidence="3" id="KW-1185">Reference proteome</keyword>
<keyword evidence="1" id="KW-0472">Membrane</keyword>
<feature type="transmembrane region" description="Helical" evidence="1">
    <location>
        <begin position="12"/>
        <end position="30"/>
    </location>
</feature>
<comment type="caution">
    <text evidence="2">The sequence shown here is derived from an EMBL/GenBank/DDBJ whole genome shotgun (WGS) entry which is preliminary data.</text>
</comment>
<proteinExistence type="predicted"/>
<name>A0ABS7Y1P4_9FLAO</name>
<evidence type="ECO:0008006" key="4">
    <source>
        <dbReference type="Google" id="ProtNLM"/>
    </source>
</evidence>
<keyword evidence="1" id="KW-1133">Transmembrane helix</keyword>
<gene>
    <name evidence="2" type="ORF">LBV24_08135</name>
</gene>
<reference evidence="3" key="1">
    <citation type="submission" date="2023-07" db="EMBL/GenBank/DDBJ databases">
        <authorList>
            <person name="Yue Y."/>
        </authorList>
    </citation>
    <scope>NUCLEOTIDE SEQUENCE [LARGE SCALE GENOMIC DNA]</scope>
    <source>
        <strain evidence="3">2Y89</strain>
    </source>
</reference>
<evidence type="ECO:0000313" key="3">
    <source>
        <dbReference type="Proteomes" id="UP001198402"/>
    </source>
</evidence>
<evidence type="ECO:0000313" key="2">
    <source>
        <dbReference type="EMBL" id="MCA0153180.1"/>
    </source>
</evidence>
<keyword evidence="1" id="KW-0812">Transmembrane</keyword>
<dbReference type="EMBL" id="JAIUJS010000003">
    <property type="protein sequence ID" value="MCA0153180.1"/>
    <property type="molecule type" value="Genomic_DNA"/>
</dbReference>
<feature type="transmembrane region" description="Helical" evidence="1">
    <location>
        <begin position="66"/>
        <end position="87"/>
    </location>
</feature>
<accession>A0ABS7Y1P4</accession>
<protein>
    <recommendedName>
        <fullName evidence="4">DUF4870 domain-containing protein</fullName>
    </recommendedName>
</protein>
<dbReference type="Proteomes" id="UP001198402">
    <property type="component" value="Unassembled WGS sequence"/>
</dbReference>
<sequence>MDQNSAKEGKGLSIIAYITIIGVLIAFFMNQEKKNSFTFFHIRQSLGLWLMYFIFGYVISGFDSWMLTYSFWIFFAVLFLYGLLGAISGKANSIPILGDFFQKLFKSLGN</sequence>
<organism evidence="2 3">
    <name type="scientific">Winogradskyella vincentii</name>
    <dbReference type="NCBI Taxonomy" id="2877122"/>
    <lineage>
        <taxon>Bacteria</taxon>
        <taxon>Pseudomonadati</taxon>
        <taxon>Bacteroidota</taxon>
        <taxon>Flavobacteriia</taxon>
        <taxon>Flavobacteriales</taxon>
        <taxon>Flavobacteriaceae</taxon>
        <taxon>Winogradskyella</taxon>
    </lineage>
</organism>